<dbReference type="Gene3D" id="3.40.395.10">
    <property type="entry name" value="Adenoviral Proteinase, Chain A"/>
    <property type="match status" value="1"/>
</dbReference>
<dbReference type="PANTHER" id="PTHR34835:SF34">
    <property type="entry name" value="OS08G0555500 PROTEIN"/>
    <property type="match status" value="1"/>
</dbReference>
<feature type="compositionally biased region" description="Polar residues" evidence="4">
    <location>
        <begin position="532"/>
        <end position="542"/>
    </location>
</feature>
<evidence type="ECO:0000256" key="3">
    <source>
        <dbReference type="ARBA" id="ARBA00022801"/>
    </source>
</evidence>
<feature type="region of interest" description="Disordered" evidence="4">
    <location>
        <begin position="1"/>
        <end position="22"/>
    </location>
</feature>
<accession>A0ABM3RHJ6</accession>
<sequence>MARTKNAAKTSEDDPHIKNADPDLVKQTQEVAADVGYEAVPSRKGTKKTQKVKLEYVEPDGKTIELDRDFTPICRPEALINMLSIIKEKDKQVKAITEIGFGGLLSIRLPDINKKLSCWILEKFNSVGHMLQFGEGRKYGVQLYDYDVYDVFRLPLVKGVDVEETPRKRVEGDGTFEMIQRWFRKYNKKDNVQSAALSEVEIYLANTNEYGDEFKRAFVIYALGVFLAPTSNRLVDIKLLKAVEDVSKIAKQNWCKYVLDHLGLAVCRWNEKITNTRVGGCLQFLEIIYLQRALFRGVSPPKEIPLVQHWSPDEVSERVAAEVKMGFGLAAVDLTSYPLAKSLGDLSGIPHSASGSKMIEFAIPEGFQTNDDIEKSCDDELEVALKKYCRDLYIVSNFHQQHISTLKKGRQQLSDSPGYGDPVFLEIIDSIVAYAEDLKKNNSCAAGAGNDASEKNGVASGLAGAGNDAGEKNGVGVASGSVGAGNDEAEKNGAASGAAGVGSGAGEKNAPAFGSVGDGSGADKKNDAASGSVPSTSDTSGGRQPENDNLCCSIALGSPDEEVFFVSAFMLRYPKTLSQEAKLEKEVLDFCFLEDECVDPKAELFVYGLVHKITREEMQSLLPDRKILSNIVESWAILLNRKQFELNYQGCNFYFGIEYTIKLKDLVSNEKSMDSEQQISEELLSSWKHWVEDINDHRWDLKTVSMFYLPIHYGEHFSLLIVNFNSKTLVYVDNVISTKKVLSIYKTIMSFMIEAFYNYLMEIDHPSASELLDFEMTYLDFPGRSKTPNHVDCGVFLLMAMHFFDGEEMTCDLSKRSTRIQCRAKVCSALVLSDLNQIQQDVLKEIEGFNSVKAGIAPAIHDRQLKKIEEQKKKKEEDEKRRKQEEEATA</sequence>
<organism evidence="6 8">
    <name type="scientific">Spinacia oleracea</name>
    <name type="common">Spinach</name>
    <dbReference type="NCBI Taxonomy" id="3562"/>
    <lineage>
        <taxon>Eukaryota</taxon>
        <taxon>Viridiplantae</taxon>
        <taxon>Streptophyta</taxon>
        <taxon>Embryophyta</taxon>
        <taxon>Tracheophyta</taxon>
        <taxon>Spermatophyta</taxon>
        <taxon>Magnoliopsida</taxon>
        <taxon>eudicotyledons</taxon>
        <taxon>Gunneridae</taxon>
        <taxon>Pentapetalae</taxon>
        <taxon>Caryophyllales</taxon>
        <taxon>Chenopodiaceae</taxon>
        <taxon>Chenopodioideae</taxon>
        <taxon>Anserineae</taxon>
        <taxon>Spinacia</taxon>
    </lineage>
</organism>
<evidence type="ECO:0000313" key="8">
    <source>
        <dbReference type="RefSeq" id="XP_056695082.1"/>
    </source>
</evidence>
<feature type="compositionally biased region" description="Basic and acidic residues" evidence="4">
    <location>
        <begin position="10"/>
        <end position="22"/>
    </location>
</feature>
<reference evidence="6" key="1">
    <citation type="journal article" date="2021" name="Nat. Commun.">
        <title>Genomic analyses provide insights into spinach domestication and the genetic basis of agronomic traits.</title>
        <authorList>
            <person name="Cai X."/>
            <person name="Sun X."/>
            <person name="Xu C."/>
            <person name="Sun H."/>
            <person name="Wang X."/>
            <person name="Ge C."/>
            <person name="Zhang Z."/>
            <person name="Wang Q."/>
            <person name="Fei Z."/>
            <person name="Jiao C."/>
            <person name="Wang Q."/>
        </authorList>
    </citation>
    <scope>NUCLEOTIDE SEQUENCE [LARGE SCALE GENOMIC DNA]</scope>
    <source>
        <strain evidence="6">cv. Varoflay</strain>
    </source>
</reference>
<evidence type="ECO:0000256" key="1">
    <source>
        <dbReference type="ARBA" id="ARBA00005234"/>
    </source>
</evidence>
<evidence type="ECO:0000313" key="7">
    <source>
        <dbReference type="RefSeq" id="XP_056695080.1"/>
    </source>
</evidence>
<dbReference type="RefSeq" id="XP_056695082.1">
    <property type="nucleotide sequence ID" value="XM_056839104.1"/>
</dbReference>
<dbReference type="RefSeq" id="XP_056695080.1">
    <property type="nucleotide sequence ID" value="XM_056839102.1"/>
</dbReference>
<keyword evidence="3" id="KW-0378">Hydrolase</keyword>
<dbReference type="Pfam" id="PF02902">
    <property type="entry name" value="Peptidase_C48"/>
    <property type="match status" value="1"/>
</dbReference>
<keyword evidence="6" id="KW-1185">Reference proteome</keyword>
<dbReference type="PROSITE" id="PS50600">
    <property type="entry name" value="ULP_PROTEASE"/>
    <property type="match status" value="1"/>
</dbReference>
<proteinExistence type="inferred from homology"/>
<dbReference type="SUPFAM" id="SSF54001">
    <property type="entry name" value="Cysteine proteinases"/>
    <property type="match status" value="1"/>
</dbReference>
<keyword evidence="2" id="KW-0645">Protease</keyword>
<evidence type="ECO:0000259" key="5">
    <source>
        <dbReference type="PROSITE" id="PS50600"/>
    </source>
</evidence>
<dbReference type="PANTHER" id="PTHR34835">
    <property type="entry name" value="OS07G0283600 PROTEIN-RELATED"/>
    <property type="match status" value="1"/>
</dbReference>
<protein>
    <recommendedName>
        <fullName evidence="5">Ubiquitin-like protease family profile domain-containing protein</fullName>
    </recommendedName>
</protein>
<comment type="similarity">
    <text evidence="1">Belongs to the peptidase C48 family.</text>
</comment>
<evidence type="ECO:0000313" key="6">
    <source>
        <dbReference type="Proteomes" id="UP000813463"/>
    </source>
</evidence>
<feature type="region of interest" description="Disordered" evidence="4">
    <location>
        <begin position="479"/>
        <end position="546"/>
    </location>
</feature>
<name>A0ABM3RHJ6_SPIOL</name>
<feature type="region of interest" description="Disordered" evidence="4">
    <location>
        <begin position="865"/>
        <end position="890"/>
    </location>
</feature>
<gene>
    <name evidence="7 8" type="primary">LOC110776693</name>
</gene>
<dbReference type="GeneID" id="110776693"/>
<dbReference type="InterPro" id="IPR003653">
    <property type="entry name" value="Peptidase_C48_C"/>
</dbReference>
<dbReference type="InterPro" id="IPR038765">
    <property type="entry name" value="Papain-like_cys_pep_sf"/>
</dbReference>
<dbReference type="Proteomes" id="UP000813463">
    <property type="component" value="Chromosome 3"/>
</dbReference>
<reference evidence="7 8" key="2">
    <citation type="submission" date="2025-05" db="UniProtKB">
        <authorList>
            <consortium name="RefSeq"/>
        </authorList>
    </citation>
    <scope>IDENTIFICATION</scope>
    <source>
        <tissue evidence="7 8">Leaf</tissue>
    </source>
</reference>
<feature type="domain" description="Ubiquitin-like protease family profile" evidence="5">
    <location>
        <begin position="611"/>
        <end position="804"/>
    </location>
</feature>
<evidence type="ECO:0000256" key="4">
    <source>
        <dbReference type="SAM" id="MobiDB-lite"/>
    </source>
</evidence>
<evidence type="ECO:0000256" key="2">
    <source>
        <dbReference type="ARBA" id="ARBA00022670"/>
    </source>
</evidence>